<organism evidence="1">
    <name type="scientific">marine sediment metagenome</name>
    <dbReference type="NCBI Taxonomy" id="412755"/>
    <lineage>
        <taxon>unclassified sequences</taxon>
        <taxon>metagenomes</taxon>
        <taxon>ecological metagenomes</taxon>
    </lineage>
</organism>
<dbReference type="AlphaFoldDB" id="A0A0F8Y4I2"/>
<gene>
    <name evidence="1" type="ORF">LCGC14_2943240</name>
</gene>
<name>A0A0F8Y4I2_9ZZZZ</name>
<sequence>MSSDRTVEGTEPRDAAFEQMVATILSGIIDESQDHCTEYKTRMEYESLAVSAAIRLARDIRRACAQ</sequence>
<dbReference type="EMBL" id="LAZR01059095">
    <property type="protein sequence ID" value="KKK68520.1"/>
    <property type="molecule type" value="Genomic_DNA"/>
</dbReference>
<comment type="caution">
    <text evidence="1">The sequence shown here is derived from an EMBL/GenBank/DDBJ whole genome shotgun (WGS) entry which is preliminary data.</text>
</comment>
<protein>
    <submittedName>
        <fullName evidence="1">Uncharacterized protein</fullName>
    </submittedName>
</protein>
<evidence type="ECO:0000313" key="1">
    <source>
        <dbReference type="EMBL" id="KKK68520.1"/>
    </source>
</evidence>
<reference evidence="1" key="1">
    <citation type="journal article" date="2015" name="Nature">
        <title>Complex archaea that bridge the gap between prokaryotes and eukaryotes.</title>
        <authorList>
            <person name="Spang A."/>
            <person name="Saw J.H."/>
            <person name="Jorgensen S.L."/>
            <person name="Zaremba-Niedzwiedzka K."/>
            <person name="Martijn J."/>
            <person name="Lind A.E."/>
            <person name="van Eijk R."/>
            <person name="Schleper C."/>
            <person name="Guy L."/>
            <person name="Ettema T.J."/>
        </authorList>
    </citation>
    <scope>NUCLEOTIDE SEQUENCE</scope>
</reference>
<accession>A0A0F8Y4I2</accession>
<proteinExistence type="predicted"/>